<dbReference type="SUPFAM" id="SSF88659">
    <property type="entry name" value="Sigma3 and sigma4 domains of RNA polymerase sigma factors"/>
    <property type="match status" value="1"/>
</dbReference>
<evidence type="ECO:0000259" key="5">
    <source>
        <dbReference type="Pfam" id="PF04542"/>
    </source>
</evidence>
<dbReference type="NCBIfam" id="TIGR02937">
    <property type="entry name" value="sigma70-ECF"/>
    <property type="match status" value="1"/>
</dbReference>
<proteinExistence type="inferred from homology"/>
<reference evidence="7" key="2">
    <citation type="journal article" date="2021" name="Microbiome">
        <title>Successional dynamics and alternative stable states in a saline activated sludge microbial community over 9 years.</title>
        <authorList>
            <person name="Wang Y."/>
            <person name="Ye J."/>
            <person name="Ju F."/>
            <person name="Liu L."/>
            <person name="Boyd J.A."/>
            <person name="Deng Y."/>
            <person name="Parks D.H."/>
            <person name="Jiang X."/>
            <person name="Yin X."/>
            <person name="Woodcroft B.J."/>
            <person name="Tyson G.W."/>
            <person name="Hugenholtz P."/>
            <person name="Polz M.F."/>
            <person name="Zhang T."/>
        </authorList>
    </citation>
    <scope>NUCLEOTIDE SEQUENCE</scope>
    <source>
        <strain evidence="7">HKST-UBA01</strain>
    </source>
</reference>
<dbReference type="InterPro" id="IPR039425">
    <property type="entry name" value="RNA_pol_sigma-70-like"/>
</dbReference>
<name>A0A956LXZ5_UNCEI</name>
<dbReference type="PANTHER" id="PTHR43133">
    <property type="entry name" value="RNA POLYMERASE ECF-TYPE SIGMA FACTO"/>
    <property type="match status" value="1"/>
</dbReference>
<dbReference type="Proteomes" id="UP000697710">
    <property type="component" value="Unassembled WGS sequence"/>
</dbReference>
<dbReference type="Gene3D" id="1.10.1740.10">
    <property type="match status" value="1"/>
</dbReference>
<gene>
    <name evidence="7" type="ORF">KC729_00405</name>
</gene>
<keyword evidence="2" id="KW-0805">Transcription regulation</keyword>
<feature type="domain" description="RNA polymerase sigma factor 70 region 4 type 2" evidence="6">
    <location>
        <begin position="118"/>
        <end position="170"/>
    </location>
</feature>
<evidence type="ECO:0000256" key="2">
    <source>
        <dbReference type="ARBA" id="ARBA00023015"/>
    </source>
</evidence>
<dbReference type="GO" id="GO:0003677">
    <property type="term" value="F:DNA binding"/>
    <property type="evidence" value="ECO:0007669"/>
    <property type="project" value="InterPro"/>
</dbReference>
<dbReference type="InterPro" id="IPR036388">
    <property type="entry name" value="WH-like_DNA-bd_sf"/>
</dbReference>
<dbReference type="CDD" id="cd06171">
    <property type="entry name" value="Sigma70_r4"/>
    <property type="match status" value="1"/>
</dbReference>
<keyword evidence="4" id="KW-0804">Transcription</keyword>
<dbReference type="Pfam" id="PF08281">
    <property type="entry name" value="Sigma70_r4_2"/>
    <property type="match status" value="1"/>
</dbReference>
<comment type="caution">
    <text evidence="7">The sequence shown here is derived from an EMBL/GenBank/DDBJ whole genome shotgun (WGS) entry which is preliminary data.</text>
</comment>
<evidence type="ECO:0000256" key="4">
    <source>
        <dbReference type="ARBA" id="ARBA00023163"/>
    </source>
</evidence>
<dbReference type="Gene3D" id="1.10.10.10">
    <property type="entry name" value="Winged helix-like DNA-binding domain superfamily/Winged helix DNA-binding domain"/>
    <property type="match status" value="1"/>
</dbReference>
<accession>A0A956LXZ5</accession>
<dbReference type="AlphaFoldDB" id="A0A956LXZ5"/>
<dbReference type="EMBL" id="JAGQHR010000003">
    <property type="protein sequence ID" value="MCA9726111.1"/>
    <property type="molecule type" value="Genomic_DNA"/>
</dbReference>
<sequence>MADTPDRALVERFVFDRNERDFRILYRRYSPALSQIILRFVRGSQADAEEVLQTTWVRAVRGLPGFRWESSLKSWLTGIALNCSREHLRKVRRHDSSEPIELHDPEAPIRPHRELTRIELERAITKLPDGYREVLILHDVEGFTHLEIGRMLGVEEGTSKSQLFRARRALRARLVERD</sequence>
<reference evidence="7" key="1">
    <citation type="submission" date="2020-04" db="EMBL/GenBank/DDBJ databases">
        <authorList>
            <person name="Zhang T."/>
        </authorList>
    </citation>
    <scope>NUCLEOTIDE SEQUENCE</scope>
    <source>
        <strain evidence="7">HKST-UBA01</strain>
    </source>
</reference>
<feature type="domain" description="RNA polymerase sigma-70 region 2" evidence="5">
    <location>
        <begin position="25"/>
        <end position="93"/>
    </location>
</feature>
<dbReference type="InterPro" id="IPR013325">
    <property type="entry name" value="RNA_pol_sigma_r2"/>
</dbReference>
<evidence type="ECO:0000256" key="1">
    <source>
        <dbReference type="ARBA" id="ARBA00010641"/>
    </source>
</evidence>
<dbReference type="GO" id="GO:0016987">
    <property type="term" value="F:sigma factor activity"/>
    <property type="evidence" value="ECO:0007669"/>
    <property type="project" value="UniProtKB-KW"/>
</dbReference>
<dbReference type="InterPro" id="IPR014284">
    <property type="entry name" value="RNA_pol_sigma-70_dom"/>
</dbReference>
<dbReference type="GO" id="GO:0006352">
    <property type="term" value="P:DNA-templated transcription initiation"/>
    <property type="evidence" value="ECO:0007669"/>
    <property type="project" value="InterPro"/>
</dbReference>
<evidence type="ECO:0000256" key="3">
    <source>
        <dbReference type="ARBA" id="ARBA00023082"/>
    </source>
</evidence>
<organism evidence="7 8">
    <name type="scientific">Eiseniibacteriota bacterium</name>
    <dbReference type="NCBI Taxonomy" id="2212470"/>
    <lineage>
        <taxon>Bacteria</taxon>
        <taxon>Candidatus Eiseniibacteriota</taxon>
    </lineage>
</organism>
<comment type="similarity">
    <text evidence="1">Belongs to the sigma-70 factor family. ECF subfamily.</text>
</comment>
<keyword evidence="3" id="KW-0731">Sigma factor</keyword>
<dbReference type="InterPro" id="IPR007627">
    <property type="entry name" value="RNA_pol_sigma70_r2"/>
</dbReference>
<evidence type="ECO:0000313" key="7">
    <source>
        <dbReference type="EMBL" id="MCA9726111.1"/>
    </source>
</evidence>
<dbReference type="SUPFAM" id="SSF88946">
    <property type="entry name" value="Sigma2 domain of RNA polymerase sigma factors"/>
    <property type="match status" value="1"/>
</dbReference>
<dbReference type="InterPro" id="IPR013249">
    <property type="entry name" value="RNA_pol_sigma70_r4_t2"/>
</dbReference>
<dbReference type="InterPro" id="IPR013324">
    <property type="entry name" value="RNA_pol_sigma_r3/r4-like"/>
</dbReference>
<protein>
    <submittedName>
        <fullName evidence="7">RNA polymerase sigma factor</fullName>
    </submittedName>
</protein>
<dbReference type="Pfam" id="PF04542">
    <property type="entry name" value="Sigma70_r2"/>
    <property type="match status" value="1"/>
</dbReference>
<evidence type="ECO:0000313" key="8">
    <source>
        <dbReference type="Proteomes" id="UP000697710"/>
    </source>
</evidence>
<dbReference type="PANTHER" id="PTHR43133:SF51">
    <property type="entry name" value="RNA POLYMERASE SIGMA FACTOR"/>
    <property type="match status" value="1"/>
</dbReference>
<evidence type="ECO:0000259" key="6">
    <source>
        <dbReference type="Pfam" id="PF08281"/>
    </source>
</evidence>